<evidence type="ECO:0000313" key="2">
    <source>
        <dbReference type="EMBL" id="GBP06773.1"/>
    </source>
</evidence>
<evidence type="ECO:0000256" key="1">
    <source>
        <dbReference type="SAM" id="MobiDB-lite"/>
    </source>
</evidence>
<sequence length="110" mass="11873">MMTASTRRSTKRRHRRPPRPRAPEGGAGDRCRVPHATPPAAAPPDPPPLVLLSDTVLCVRLSTATPLLILSKRRMRGPSKGPHTRAIDGTPATPTPTLRPFVPPLSFGCF</sequence>
<feature type="region of interest" description="Disordered" evidence="1">
    <location>
        <begin position="1"/>
        <end position="47"/>
    </location>
</feature>
<evidence type="ECO:0000313" key="3">
    <source>
        <dbReference type="Proteomes" id="UP000299102"/>
    </source>
</evidence>
<keyword evidence="3" id="KW-1185">Reference proteome</keyword>
<organism evidence="2 3">
    <name type="scientific">Eumeta variegata</name>
    <name type="common">Bagworm moth</name>
    <name type="synonym">Eumeta japonica</name>
    <dbReference type="NCBI Taxonomy" id="151549"/>
    <lineage>
        <taxon>Eukaryota</taxon>
        <taxon>Metazoa</taxon>
        <taxon>Ecdysozoa</taxon>
        <taxon>Arthropoda</taxon>
        <taxon>Hexapoda</taxon>
        <taxon>Insecta</taxon>
        <taxon>Pterygota</taxon>
        <taxon>Neoptera</taxon>
        <taxon>Endopterygota</taxon>
        <taxon>Lepidoptera</taxon>
        <taxon>Glossata</taxon>
        <taxon>Ditrysia</taxon>
        <taxon>Tineoidea</taxon>
        <taxon>Psychidae</taxon>
        <taxon>Oiketicinae</taxon>
        <taxon>Eumeta</taxon>
    </lineage>
</organism>
<gene>
    <name evidence="2" type="ORF">EVAR_92703_1</name>
</gene>
<comment type="caution">
    <text evidence="2">The sequence shown here is derived from an EMBL/GenBank/DDBJ whole genome shotgun (WGS) entry which is preliminary data.</text>
</comment>
<feature type="compositionally biased region" description="Pro residues" evidence="1">
    <location>
        <begin position="36"/>
        <end position="47"/>
    </location>
</feature>
<protein>
    <submittedName>
        <fullName evidence="2">Uncharacterized protein</fullName>
    </submittedName>
</protein>
<feature type="region of interest" description="Disordered" evidence="1">
    <location>
        <begin position="72"/>
        <end position="100"/>
    </location>
</feature>
<feature type="compositionally biased region" description="Basic residues" evidence="1">
    <location>
        <begin position="8"/>
        <end position="19"/>
    </location>
</feature>
<proteinExistence type="predicted"/>
<dbReference type="EMBL" id="BGZK01000023">
    <property type="protein sequence ID" value="GBP06773.1"/>
    <property type="molecule type" value="Genomic_DNA"/>
</dbReference>
<reference evidence="2 3" key="1">
    <citation type="journal article" date="2019" name="Commun. Biol.">
        <title>The bagworm genome reveals a unique fibroin gene that provides high tensile strength.</title>
        <authorList>
            <person name="Kono N."/>
            <person name="Nakamura H."/>
            <person name="Ohtoshi R."/>
            <person name="Tomita M."/>
            <person name="Numata K."/>
            <person name="Arakawa K."/>
        </authorList>
    </citation>
    <scope>NUCLEOTIDE SEQUENCE [LARGE SCALE GENOMIC DNA]</scope>
</reference>
<dbReference type="AlphaFoldDB" id="A0A4C1SWZ9"/>
<name>A0A4C1SWZ9_EUMVA</name>
<accession>A0A4C1SWZ9</accession>
<dbReference type="Proteomes" id="UP000299102">
    <property type="component" value="Unassembled WGS sequence"/>
</dbReference>